<keyword evidence="5 6" id="KW-0472">Membrane</keyword>
<evidence type="ECO:0000256" key="5">
    <source>
        <dbReference type="ARBA" id="ARBA00023136"/>
    </source>
</evidence>
<dbReference type="InterPro" id="IPR045069">
    <property type="entry name" value="MATE_euk"/>
</dbReference>
<comment type="caution">
    <text evidence="8">The sequence shown here is derived from an EMBL/GenBank/DDBJ whole genome shotgun (WGS) entry which is preliminary data.</text>
</comment>
<feature type="transmembrane region" description="Helical" evidence="6">
    <location>
        <begin position="346"/>
        <end position="365"/>
    </location>
</feature>
<protein>
    <recommendedName>
        <fullName evidence="6">Multidrug and toxin extrusion protein</fullName>
    </recommendedName>
</protein>
<feature type="transmembrane region" description="Helical" evidence="6">
    <location>
        <begin position="634"/>
        <end position="661"/>
    </location>
</feature>
<proteinExistence type="inferred from homology"/>
<dbReference type="GO" id="GO:0015297">
    <property type="term" value="F:antiporter activity"/>
    <property type="evidence" value="ECO:0007669"/>
    <property type="project" value="InterPro"/>
</dbReference>
<comment type="caution">
    <text evidence="6">Lacks conserved residue(s) required for the propagation of feature annotation.</text>
</comment>
<organism evidence="8 9">
    <name type="scientific">Monodon monoceros</name>
    <name type="common">Narwhal</name>
    <name type="synonym">Ceratodon monodon</name>
    <dbReference type="NCBI Taxonomy" id="40151"/>
    <lineage>
        <taxon>Eukaryota</taxon>
        <taxon>Metazoa</taxon>
        <taxon>Chordata</taxon>
        <taxon>Craniata</taxon>
        <taxon>Vertebrata</taxon>
        <taxon>Euteleostomi</taxon>
        <taxon>Mammalia</taxon>
        <taxon>Eutheria</taxon>
        <taxon>Laurasiatheria</taxon>
        <taxon>Artiodactyla</taxon>
        <taxon>Whippomorpha</taxon>
        <taxon>Cetacea</taxon>
        <taxon>Odontoceti</taxon>
        <taxon>Monodontidae</taxon>
        <taxon>Monodon</taxon>
    </lineage>
</organism>
<feature type="transmembrane region" description="Helical" evidence="6">
    <location>
        <begin position="305"/>
        <end position="325"/>
    </location>
</feature>
<feature type="transmembrane region" description="Helical" evidence="6">
    <location>
        <begin position="747"/>
        <end position="768"/>
    </location>
</feature>
<dbReference type="GO" id="GO:1990961">
    <property type="term" value="P:xenobiotic detoxification by transmembrane export across the plasma membrane"/>
    <property type="evidence" value="ECO:0007669"/>
    <property type="project" value="InterPro"/>
</dbReference>
<dbReference type="PANTHER" id="PTHR11206">
    <property type="entry name" value="MULTIDRUG RESISTANCE PROTEIN"/>
    <property type="match status" value="1"/>
</dbReference>
<dbReference type="Pfam" id="PF01554">
    <property type="entry name" value="MatE"/>
    <property type="match status" value="2"/>
</dbReference>
<dbReference type="Proteomes" id="UP000308365">
    <property type="component" value="Unassembled WGS sequence"/>
</dbReference>
<accession>A0A4U1FS56</accession>
<reference evidence="9" key="1">
    <citation type="journal article" date="2019" name="IScience">
        <title>Narwhal Genome Reveals Long-Term Low Genetic Diversity despite Current Large Abundance Size.</title>
        <authorList>
            <person name="Westbury M.V."/>
            <person name="Petersen B."/>
            <person name="Garde E."/>
            <person name="Heide-Jorgensen M.P."/>
            <person name="Lorenzen E.D."/>
        </authorList>
    </citation>
    <scope>NUCLEOTIDE SEQUENCE [LARGE SCALE GENOMIC DNA]</scope>
</reference>
<evidence type="ECO:0000256" key="1">
    <source>
        <dbReference type="ARBA" id="ARBA00004141"/>
    </source>
</evidence>
<evidence type="ECO:0000256" key="2">
    <source>
        <dbReference type="ARBA" id="ARBA00010199"/>
    </source>
</evidence>
<gene>
    <name evidence="8" type="ORF">EI555_006653</name>
</gene>
<keyword evidence="3 6" id="KW-0812">Transmembrane</keyword>
<dbReference type="GO" id="GO:0016020">
    <property type="term" value="C:membrane"/>
    <property type="evidence" value="ECO:0007669"/>
    <property type="project" value="UniProtKB-SubCell"/>
</dbReference>
<keyword evidence="4 6" id="KW-1133">Transmembrane helix</keyword>
<feature type="region of interest" description="Disordered" evidence="7">
    <location>
        <begin position="449"/>
        <end position="487"/>
    </location>
</feature>
<dbReference type="CDD" id="cd13132">
    <property type="entry name" value="MATE_eukaryotic"/>
    <property type="match status" value="1"/>
</dbReference>
<feature type="transmembrane region" description="Helical" evidence="6">
    <location>
        <begin position="595"/>
        <end position="614"/>
    </location>
</feature>
<evidence type="ECO:0000313" key="9">
    <source>
        <dbReference type="Proteomes" id="UP000308365"/>
    </source>
</evidence>
<dbReference type="AlphaFoldDB" id="A0A4U1FS56"/>
<dbReference type="EMBL" id="RWIC01000013">
    <property type="protein sequence ID" value="TKC53155.1"/>
    <property type="molecule type" value="Genomic_DNA"/>
</dbReference>
<feature type="region of interest" description="Disordered" evidence="7">
    <location>
        <begin position="179"/>
        <end position="235"/>
    </location>
</feature>
<feature type="transmembrane region" description="Helical" evidence="6">
    <location>
        <begin position="1010"/>
        <end position="1033"/>
    </location>
</feature>
<evidence type="ECO:0000256" key="6">
    <source>
        <dbReference type="RuleBase" id="RU004914"/>
    </source>
</evidence>
<dbReference type="InterPro" id="IPR002528">
    <property type="entry name" value="MATE_fam"/>
</dbReference>
<comment type="similarity">
    <text evidence="2 6">Belongs to the multi antimicrobial extrusion (MATE) (TC 2.A.66.1) family.</text>
</comment>
<dbReference type="GO" id="GO:0042910">
    <property type="term" value="F:xenobiotic transmembrane transporter activity"/>
    <property type="evidence" value="ECO:0007669"/>
    <property type="project" value="InterPro"/>
</dbReference>
<feature type="transmembrane region" description="Helical" evidence="6">
    <location>
        <begin position="268"/>
        <end position="293"/>
    </location>
</feature>
<evidence type="ECO:0000256" key="4">
    <source>
        <dbReference type="ARBA" id="ARBA00022989"/>
    </source>
</evidence>
<feature type="transmembrane region" description="Helical" evidence="6">
    <location>
        <begin position="673"/>
        <end position="694"/>
    </location>
</feature>
<comment type="subcellular location">
    <subcellularLocation>
        <location evidence="1">Membrane</location>
        <topology evidence="1">Multi-pass membrane protein</topology>
    </subcellularLocation>
</comment>
<name>A0A4U1FS56_MONMO</name>
<sequence>MWLGIITCAVSQAVCFLGFIVRLNCKKPAQVHASLKRNAAQDRTAAFSQDPLRPADRSGIQSVSVGEWTAPDIGFPFISTVVVHTCISFYTEEKHPFKALSSFSSPAGPGNHGGMWIRDVEKKEETQSDQQTRQEECLEVHPRAAWKLFGRQLVLRPKQHLEDYIHHVNRRPVYGCIDAHRPRRLPRTPGAGASAADPSRHGMESPLAPAPPAAESPSSARDGAQRPGTPGWRECLRPLRGARRRSWRRSRAQCAVPRRLGREGRCNALASAFLPQFLAQLLIFLISLVSSVFCGHLGKVELDAVTLAVSVVNVAGISIGTGLASTCDTLMSQSFGAKNLKRVGIVLQRSILILMLCCFPCWALFLNTESLLLFLKQDPEVSRIAQIYVMILIPSLPINQDASWAPPGFGEGPPAVTLGAIQTSRQRVASRELVRIRFCPHGVRWENPNRLSETREPDRTKRVAPRSGGHLGPVPHRAAPSPSGVHLQPHRRASTLPILNAPFLALVVGSGPSSRLSAVTTCVSTACFLAPRDWPECHAASRAAAHPPQPPGSAWANTTSQFSLSALLFLYVWWKKIHVHTWGGWTRGCFQEWGSFIQLAIPSMFMVCIEWWTFEVGTFLAGLMSVTELGAQAVIYVLASAAYMVPLGLGVAASVWVGSALGAGDAQQARHSCTTALLCAGVCALVTGILLAALKDVVACAFTSDKDIVSLVSQVMPIFAPFHLFDALAGTSGGVLRGAGKQKMGAFLNAIGYYVFGFPLGASLMFAANHGIIGMCLIPRINCLRYKAVVWEAQGSAVILGPDLEPELLAARVFLVGHTIASGFWPLPGSVPWSRAWPQSRYQVLFVTLIKGGVPLSIWFPVVGGKFFPPGFHLKIGPVDLCLQRINALLPEDSGANSEFHLPGTGLSRAERDKRGRAHHDRVLIPGSHARNSVHELLLPRAVQLVSALLTGRPTLCSPLKHLSILDKEVANGVILPDVIRPESQTMQLVENSSCGVVTIGEVLTGAQLILYRGAAVVLAFAVLVAGILIRVFTDRG</sequence>
<evidence type="ECO:0000313" key="8">
    <source>
        <dbReference type="EMBL" id="TKC53155.1"/>
    </source>
</evidence>
<evidence type="ECO:0000256" key="3">
    <source>
        <dbReference type="ARBA" id="ARBA00022692"/>
    </source>
</evidence>
<feature type="compositionally biased region" description="Basic and acidic residues" evidence="7">
    <location>
        <begin position="452"/>
        <end position="461"/>
    </location>
</feature>
<evidence type="ECO:0000256" key="7">
    <source>
        <dbReference type="SAM" id="MobiDB-lite"/>
    </source>
</evidence>